<dbReference type="OrthoDB" id="5851052at2759"/>
<protein>
    <recommendedName>
        <fullName evidence="11">DNA2/NAM7 helicase-like C-terminal domain-containing protein</fullName>
    </recommendedName>
</protein>
<comment type="similarity">
    <text evidence="1">Belongs to the DNA2/NAM7 helicase family.</text>
</comment>
<evidence type="ECO:0000259" key="7">
    <source>
        <dbReference type="Pfam" id="PF13086"/>
    </source>
</evidence>
<keyword evidence="10" id="KW-1185">Reference proteome</keyword>
<feature type="region of interest" description="Disordered" evidence="6">
    <location>
        <begin position="427"/>
        <end position="446"/>
    </location>
</feature>
<dbReference type="InterPro" id="IPR047187">
    <property type="entry name" value="SF1_C_Upf1"/>
</dbReference>
<sequence>METTEIDSTPEQVIEFINYVRTKTKSGERFVASQNGHKEGIDRLDDPSTAKIPGFPCVPYRVFAKHGDGDLLVLQAIYHTTLPKQFRKYPFLLLDSRAVIGPHFSEEPFDFNEIQLNDEVWVITVEYLEGVKRSYKMVERNGITTVTSHVPLYAQTVCFTTRNWSHLPDLEICSDRLLWVLTRVAKNEENAELPPPQPEASVKLPKAPEILNSKPKILTEPSPTPEVSFKPLKAPEVLNVNPKTTKEAIPASVRAPEASTAEKATLKTFKASEILRMPEPAPKEVVRILEPKPTPPPEASTPPVAPKAAVPQKKEPKQVKTVPLFQTPLPQKEPEDFESEPEVDSRKTKYDFSKQMDSRPMDFENLNRDILQDDEDEYIGDCRVSDKRDLMPEERDSTKLILLNELEQVSCAQLVYGAKKFLKKQKSRPPLSNVEPRDPLQHNFRTNDRIPHNEEFSFPIAYRVIAVLPESNQLILESLFRKNFPLSPSDPDIYRLQYLILDQDSYEGPNFNRSGFNIYDAAVNDLVCVFEICAYRGPQPKDNWYERNMYSGPVDDIIFKAYAHCFLGMSVFKTLYGMANNEKTIISGIDEPVDVDRHRQIYESVGDSIHTGDMFRVDVIPLDFFNAIGHVNMLRAGSTLTYATDRGPKTMVLVAGIKLNNIMLSYQDPFNPKWNLHIIDQLDRQAAAFALGKYGEEMCARIDLMERAYPVKIKFNNREDSNTGTIEFLSGYKTYNPDESLRQETELKVVVKDVGSFVIQVYDGRRFEVGRQSNLFLNMNRKLILNNKEDIVVTVVDRSPNDNPAIRFLCNGGFARSMKRQAQAPEGSTPVQTMFQAIRTRQYPRDMIKEFNEVQNVEIESDVRFKDETIRLDNQQEAIVKAVVCLEKWSELFMISACAGAGKSLCSVAILKESIVRDPTCVQLVCSAANRAVDNLAESLHRLGDHQVRAIRIYSGSQRSKMNFQEPQYGFNAVVKKLVSSSYKYGVTEMDGDILEYYLKAYERLGRIAKNPKHRDDFEAIEDCKNRMKKTLKEVSEIVIRLYKPQVILTTIDFFLNNCLHARSVNTLCMMKFDRVLIDEASQLEEARFSLLMNRNWEARQFVVVGDPKQLPPHYPATYDQNLKELFGTSTLAVLGNTSLLPKLELTIGYRMHPELLKLTSVGFYQDTLQTSFVGPWLNKEVRWQLIARREAPIVFANTGGTAEISGTSRINVKEANLAAKLVEQAVCDGVEPEDIGVICLYKAQRDKVAKLLTKVHPEMKLHKRVDIATVDSYQGREKDYIIVLTTRSDFNTGDFFYNKERANVATSRAILGMVILTEDAAVKTVEPWNKLYEHSVEKGLYEPYFRVSRN</sequence>
<dbReference type="SUPFAM" id="SSF52540">
    <property type="entry name" value="P-loop containing nucleoside triphosphate hydrolases"/>
    <property type="match status" value="1"/>
</dbReference>
<evidence type="ECO:0000256" key="3">
    <source>
        <dbReference type="ARBA" id="ARBA00022801"/>
    </source>
</evidence>
<dbReference type="Gene3D" id="3.40.50.300">
    <property type="entry name" value="P-loop containing nucleotide triphosphate hydrolases"/>
    <property type="match status" value="2"/>
</dbReference>
<dbReference type="InterPro" id="IPR027417">
    <property type="entry name" value="P-loop_NTPase"/>
</dbReference>
<dbReference type="CDD" id="cd18808">
    <property type="entry name" value="SF1_C_Upf1"/>
    <property type="match status" value="1"/>
</dbReference>
<dbReference type="InterPro" id="IPR050534">
    <property type="entry name" value="Coronavir_polyprotein_1ab"/>
</dbReference>
<feature type="compositionally biased region" description="Pro residues" evidence="6">
    <location>
        <begin position="292"/>
        <end position="305"/>
    </location>
</feature>
<feature type="region of interest" description="Disordered" evidence="6">
    <location>
        <begin position="290"/>
        <end position="353"/>
    </location>
</feature>
<dbReference type="Proteomes" id="UP000298663">
    <property type="component" value="Unassembled WGS sequence"/>
</dbReference>
<organism evidence="9 10">
    <name type="scientific">Steinernema carpocapsae</name>
    <name type="common">Entomopathogenic nematode</name>
    <dbReference type="NCBI Taxonomy" id="34508"/>
    <lineage>
        <taxon>Eukaryota</taxon>
        <taxon>Metazoa</taxon>
        <taxon>Ecdysozoa</taxon>
        <taxon>Nematoda</taxon>
        <taxon>Chromadorea</taxon>
        <taxon>Rhabditida</taxon>
        <taxon>Tylenchina</taxon>
        <taxon>Panagrolaimomorpha</taxon>
        <taxon>Strongyloidoidea</taxon>
        <taxon>Steinernematidae</taxon>
        <taxon>Steinernema</taxon>
    </lineage>
</organism>
<name>A0A4U5NHU1_STECR</name>
<accession>A0A4U5NHU1</accession>
<reference evidence="9 10" key="1">
    <citation type="journal article" date="2015" name="Genome Biol.">
        <title>Comparative genomics of Steinernema reveals deeply conserved gene regulatory networks.</title>
        <authorList>
            <person name="Dillman A.R."/>
            <person name="Macchietto M."/>
            <person name="Porter C.F."/>
            <person name="Rogers A."/>
            <person name="Williams B."/>
            <person name="Antoshechkin I."/>
            <person name="Lee M.M."/>
            <person name="Goodwin Z."/>
            <person name="Lu X."/>
            <person name="Lewis E.E."/>
            <person name="Goodrich-Blair H."/>
            <person name="Stock S.P."/>
            <person name="Adams B.J."/>
            <person name="Sternberg P.W."/>
            <person name="Mortazavi A."/>
        </authorList>
    </citation>
    <scope>NUCLEOTIDE SEQUENCE [LARGE SCALE GENOMIC DNA]</scope>
    <source>
        <strain evidence="9 10">ALL</strain>
    </source>
</reference>
<evidence type="ECO:0000256" key="2">
    <source>
        <dbReference type="ARBA" id="ARBA00022741"/>
    </source>
</evidence>
<keyword evidence="3" id="KW-0378">Hydrolase</keyword>
<evidence type="ECO:0008006" key="11">
    <source>
        <dbReference type="Google" id="ProtNLM"/>
    </source>
</evidence>
<feature type="compositionally biased region" description="Basic and acidic residues" evidence="6">
    <location>
        <begin position="343"/>
        <end position="353"/>
    </location>
</feature>
<evidence type="ECO:0000259" key="8">
    <source>
        <dbReference type="Pfam" id="PF13087"/>
    </source>
</evidence>
<dbReference type="PANTHER" id="PTHR43788">
    <property type="entry name" value="DNA2/NAM7 HELICASE FAMILY MEMBER"/>
    <property type="match status" value="1"/>
</dbReference>
<dbReference type="EMBL" id="AZBU02000004">
    <property type="protein sequence ID" value="TKR82699.1"/>
    <property type="molecule type" value="Genomic_DNA"/>
</dbReference>
<keyword evidence="4" id="KW-0347">Helicase</keyword>
<comment type="caution">
    <text evidence="9">The sequence shown here is derived from an EMBL/GenBank/DDBJ whole genome shotgun (WGS) entry which is preliminary data.</text>
</comment>
<dbReference type="InterPro" id="IPR041677">
    <property type="entry name" value="DNA2/NAM7_AAA_11"/>
</dbReference>
<gene>
    <name evidence="9" type="ORF">L596_016385</name>
</gene>
<dbReference type="Pfam" id="PF13086">
    <property type="entry name" value="AAA_11"/>
    <property type="match status" value="1"/>
</dbReference>
<reference evidence="9 10" key="2">
    <citation type="journal article" date="2019" name="G3 (Bethesda)">
        <title>Hybrid Assembly of the Genome of the Entomopathogenic Nematode Steinernema carpocapsae Identifies the X-Chromosome.</title>
        <authorList>
            <person name="Serra L."/>
            <person name="Macchietto M."/>
            <person name="Macias-Munoz A."/>
            <person name="McGill C.J."/>
            <person name="Rodriguez I.M."/>
            <person name="Rodriguez B."/>
            <person name="Murad R."/>
            <person name="Mortazavi A."/>
        </authorList>
    </citation>
    <scope>NUCLEOTIDE SEQUENCE [LARGE SCALE GENOMIC DNA]</scope>
    <source>
        <strain evidence="9 10">ALL</strain>
    </source>
</reference>
<evidence type="ECO:0000313" key="10">
    <source>
        <dbReference type="Proteomes" id="UP000298663"/>
    </source>
</evidence>
<dbReference type="PANTHER" id="PTHR43788:SF16">
    <property type="entry name" value="HELICASE WITH ZINC FINGER 2"/>
    <property type="match status" value="1"/>
</dbReference>
<evidence type="ECO:0000256" key="4">
    <source>
        <dbReference type="ARBA" id="ARBA00022806"/>
    </source>
</evidence>
<proteinExistence type="inferred from homology"/>
<dbReference type="InterPro" id="IPR041679">
    <property type="entry name" value="DNA2/NAM7-like_C"/>
</dbReference>
<dbReference type="GO" id="GO:0016787">
    <property type="term" value="F:hydrolase activity"/>
    <property type="evidence" value="ECO:0007669"/>
    <property type="project" value="UniProtKB-KW"/>
</dbReference>
<keyword evidence="5" id="KW-0067">ATP-binding</keyword>
<feature type="domain" description="DNA2/NAM7 helicase-like C-terminal" evidence="8">
    <location>
        <begin position="1143"/>
        <end position="1318"/>
    </location>
</feature>
<keyword evidence="2" id="KW-0547">Nucleotide-binding</keyword>
<evidence type="ECO:0000256" key="6">
    <source>
        <dbReference type="SAM" id="MobiDB-lite"/>
    </source>
</evidence>
<dbReference type="GO" id="GO:0043139">
    <property type="term" value="F:5'-3' DNA helicase activity"/>
    <property type="evidence" value="ECO:0007669"/>
    <property type="project" value="TreeGrafter"/>
</dbReference>
<feature type="compositionally biased region" description="Basic and acidic residues" evidence="6">
    <location>
        <begin position="435"/>
        <end position="446"/>
    </location>
</feature>
<evidence type="ECO:0000256" key="1">
    <source>
        <dbReference type="ARBA" id="ARBA00007913"/>
    </source>
</evidence>
<feature type="domain" description="DNA2/NAM7 helicase helicase" evidence="7">
    <location>
        <begin position="873"/>
        <end position="1113"/>
    </location>
</feature>
<evidence type="ECO:0000313" key="9">
    <source>
        <dbReference type="EMBL" id="TKR82699.1"/>
    </source>
</evidence>
<evidence type="ECO:0000256" key="5">
    <source>
        <dbReference type="ARBA" id="ARBA00022840"/>
    </source>
</evidence>
<dbReference type="Pfam" id="PF13087">
    <property type="entry name" value="AAA_12"/>
    <property type="match status" value="1"/>
</dbReference>
<dbReference type="STRING" id="34508.A0A4U5NHU1"/>
<dbReference type="GO" id="GO:0005524">
    <property type="term" value="F:ATP binding"/>
    <property type="evidence" value="ECO:0007669"/>
    <property type="project" value="UniProtKB-KW"/>
</dbReference>